<dbReference type="Pfam" id="PF03672">
    <property type="entry name" value="UPF0154"/>
    <property type="match status" value="1"/>
</dbReference>
<keyword evidence="5" id="KW-0472">Membrane</keyword>
<evidence type="ECO:0000256" key="2">
    <source>
        <dbReference type="ARBA" id="ARBA00006694"/>
    </source>
</evidence>
<proteinExistence type="inferred from homology"/>
<evidence type="ECO:0000256" key="5">
    <source>
        <dbReference type="ARBA" id="ARBA00023136"/>
    </source>
</evidence>
<evidence type="ECO:0000313" key="7">
    <source>
        <dbReference type="Proteomes" id="UP000249865"/>
    </source>
</evidence>
<keyword evidence="3" id="KW-0812">Transmembrane</keyword>
<reference evidence="7" key="1">
    <citation type="submission" date="2018-06" db="EMBL/GenBank/DDBJ databases">
        <title>Complete genome sequences of Mycoplasma anatis, M. anseris and M. cloacale type strains.</title>
        <authorList>
            <person name="Grozner D."/>
            <person name="Forro B."/>
            <person name="Sulyok K.M."/>
            <person name="Marton S."/>
            <person name="Kreizinger Z."/>
            <person name="Banyai K."/>
            <person name="Gyuranecz M."/>
        </authorList>
    </citation>
    <scope>NUCLEOTIDE SEQUENCE [LARGE SCALE GENOMIC DNA]</scope>
    <source>
        <strain evidence="7">NCTC 10199</strain>
    </source>
</reference>
<accession>A0A2Z4LMM0</accession>
<dbReference type="RefSeq" id="WP_029330158.1">
    <property type="nucleotide sequence ID" value="NZ_CP030103.1"/>
</dbReference>
<dbReference type="OrthoDB" id="1769076at2"/>
<sequence>MPGWGIAICVVLPIIAAIAGFIGGIFFTKKKFTKELKENPPITEQQIRIMFQQMGRKASEAQIKQVMRQMKNAK</sequence>
<comment type="subcellular location">
    <subcellularLocation>
        <location evidence="1">Membrane</location>
        <topology evidence="1">Single-pass membrane protein</topology>
    </subcellularLocation>
</comment>
<dbReference type="KEGG" id="mclo:DK849_02775"/>
<protein>
    <submittedName>
        <fullName evidence="6">YneF family protein</fullName>
    </submittedName>
</protein>
<organism evidence="6 7">
    <name type="scientific">Metamycoplasma cloacale</name>
    <dbReference type="NCBI Taxonomy" id="92401"/>
    <lineage>
        <taxon>Bacteria</taxon>
        <taxon>Bacillati</taxon>
        <taxon>Mycoplasmatota</taxon>
        <taxon>Mycoplasmoidales</taxon>
        <taxon>Metamycoplasmataceae</taxon>
        <taxon>Metamycoplasma</taxon>
    </lineage>
</organism>
<dbReference type="AlphaFoldDB" id="A0A2Z4LMM0"/>
<dbReference type="HAMAP" id="MF_00363">
    <property type="entry name" value="UPF0154"/>
    <property type="match status" value="1"/>
</dbReference>
<dbReference type="GO" id="GO:0016020">
    <property type="term" value="C:membrane"/>
    <property type="evidence" value="ECO:0007669"/>
    <property type="project" value="UniProtKB-SubCell"/>
</dbReference>
<evidence type="ECO:0000256" key="4">
    <source>
        <dbReference type="ARBA" id="ARBA00022989"/>
    </source>
</evidence>
<dbReference type="InterPro" id="IPR005359">
    <property type="entry name" value="UPF0154"/>
</dbReference>
<evidence type="ECO:0000256" key="1">
    <source>
        <dbReference type="ARBA" id="ARBA00004167"/>
    </source>
</evidence>
<keyword evidence="4" id="KW-1133">Transmembrane helix</keyword>
<keyword evidence="7" id="KW-1185">Reference proteome</keyword>
<dbReference type="Proteomes" id="UP000249865">
    <property type="component" value="Chromosome"/>
</dbReference>
<dbReference type="EMBL" id="CP030103">
    <property type="protein sequence ID" value="AWX42970.1"/>
    <property type="molecule type" value="Genomic_DNA"/>
</dbReference>
<gene>
    <name evidence="6" type="ORF">DK849_02775</name>
</gene>
<evidence type="ECO:0000313" key="6">
    <source>
        <dbReference type="EMBL" id="AWX42970.1"/>
    </source>
</evidence>
<name>A0A2Z4LMM0_9BACT</name>
<evidence type="ECO:0000256" key="3">
    <source>
        <dbReference type="ARBA" id="ARBA00022692"/>
    </source>
</evidence>
<comment type="similarity">
    <text evidence="2">Belongs to the UPF0154 family.</text>
</comment>